<comment type="caution">
    <text evidence="2">The sequence shown here is derived from an EMBL/GenBank/DDBJ whole genome shotgun (WGS) entry which is preliminary data.</text>
</comment>
<dbReference type="Proteomes" id="UP000282977">
    <property type="component" value="Unassembled WGS sequence"/>
</dbReference>
<name>A0A437J3J2_9SPHN</name>
<dbReference type="RefSeq" id="WP_127692006.1">
    <property type="nucleotide sequence ID" value="NZ_RZUL01000011.1"/>
</dbReference>
<reference evidence="2 3" key="1">
    <citation type="submission" date="2019-01" db="EMBL/GenBank/DDBJ databases">
        <authorList>
            <person name="Chen W.-M."/>
        </authorList>
    </citation>
    <scope>NUCLEOTIDE SEQUENCE [LARGE SCALE GENOMIC DNA]</scope>
    <source>
        <strain evidence="2 3">TLA-22</strain>
    </source>
</reference>
<evidence type="ECO:0000313" key="2">
    <source>
        <dbReference type="EMBL" id="RVT39095.1"/>
    </source>
</evidence>
<sequence>MIEFFTMGSPSPRKVSIMLEETGLPYVWHWVNVYAGDHLKPDYLVKNPNGRLPALIDQDGPDGPLFLWESTAILLYLAEKTSLLLPASGAARYEVLKWATFQATHAPYLGNAHWYRLFAPHAERYSIDRFAEEAGRIYRLLDDTLANRPYEDQRAIGTPFVG</sequence>
<dbReference type="InterPro" id="IPR036249">
    <property type="entry name" value="Thioredoxin-like_sf"/>
</dbReference>
<dbReference type="InterPro" id="IPR004045">
    <property type="entry name" value="Glutathione_S-Trfase_N"/>
</dbReference>
<dbReference type="PROSITE" id="PS50404">
    <property type="entry name" value="GST_NTER"/>
    <property type="match status" value="1"/>
</dbReference>
<dbReference type="SUPFAM" id="SSF52833">
    <property type="entry name" value="Thioredoxin-like"/>
    <property type="match status" value="1"/>
</dbReference>
<dbReference type="SUPFAM" id="SSF47616">
    <property type="entry name" value="GST C-terminal domain-like"/>
    <property type="match status" value="1"/>
</dbReference>
<evidence type="ECO:0000313" key="3">
    <source>
        <dbReference type="Proteomes" id="UP000282977"/>
    </source>
</evidence>
<dbReference type="OrthoDB" id="9803562at2"/>
<protein>
    <submittedName>
        <fullName evidence="2">Glutathione S-transferase</fullName>
    </submittedName>
</protein>
<dbReference type="InterPro" id="IPR036282">
    <property type="entry name" value="Glutathione-S-Trfase_C_sf"/>
</dbReference>
<dbReference type="GO" id="GO:0016740">
    <property type="term" value="F:transferase activity"/>
    <property type="evidence" value="ECO:0007669"/>
    <property type="project" value="UniProtKB-KW"/>
</dbReference>
<dbReference type="Gene3D" id="1.20.1050.10">
    <property type="match status" value="1"/>
</dbReference>
<dbReference type="PANTHER" id="PTHR44051">
    <property type="entry name" value="GLUTATHIONE S-TRANSFERASE-RELATED"/>
    <property type="match status" value="1"/>
</dbReference>
<dbReference type="AlphaFoldDB" id="A0A437J3J2"/>
<evidence type="ECO:0000259" key="1">
    <source>
        <dbReference type="PROSITE" id="PS50404"/>
    </source>
</evidence>
<dbReference type="InterPro" id="IPR040079">
    <property type="entry name" value="Glutathione_S-Trfase"/>
</dbReference>
<dbReference type="Gene3D" id="3.40.30.10">
    <property type="entry name" value="Glutaredoxin"/>
    <property type="match status" value="1"/>
</dbReference>
<dbReference type="Pfam" id="PF13409">
    <property type="entry name" value="GST_N_2"/>
    <property type="match status" value="1"/>
</dbReference>
<gene>
    <name evidence="2" type="ORF">ENE74_16725</name>
</gene>
<dbReference type="CDD" id="cd03048">
    <property type="entry name" value="GST_N_Ure2p_like"/>
    <property type="match status" value="1"/>
</dbReference>
<dbReference type="SFLD" id="SFLDG00358">
    <property type="entry name" value="Main_(cytGST)"/>
    <property type="match status" value="1"/>
</dbReference>
<accession>A0A437J3J2</accession>
<dbReference type="EMBL" id="RZUL01000011">
    <property type="protein sequence ID" value="RVT39095.1"/>
    <property type="molecule type" value="Genomic_DNA"/>
</dbReference>
<keyword evidence="3" id="KW-1185">Reference proteome</keyword>
<proteinExistence type="predicted"/>
<keyword evidence="2" id="KW-0808">Transferase</keyword>
<feature type="domain" description="GST N-terminal" evidence="1">
    <location>
        <begin position="1"/>
        <end position="85"/>
    </location>
</feature>
<organism evidence="2 3">
    <name type="scientific">Sphingobium algorifonticola</name>
    <dbReference type="NCBI Taxonomy" id="2008318"/>
    <lineage>
        <taxon>Bacteria</taxon>
        <taxon>Pseudomonadati</taxon>
        <taxon>Pseudomonadota</taxon>
        <taxon>Alphaproteobacteria</taxon>
        <taxon>Sphingomonadales</taxon>
        <taxon>Sphingomonadaceae</taxon>
        <taxon>Sphingobium</taxon>
    </lineage>
</organism>
<dbReference type="PANTHER" id="PTHR44051:SF8">
    <property type="entry name" value="GLUTATHIONE S-TRANSFERASE GSTA"/>
    <property type="match status" value="1"/>
</dbReference>
<dbReference type="SFLD" id="SFLDS00019">
    <property type="entry name" value="Glutathione_Transferase_(cytos"/>
    <property type="match status" value="1"/>
</dbReference>